<dbReference type="AlphaFoldDB" id="A0A1E7ZGN8"/>
<protein>
    <recommendedName>
        <fullName evidence="1">Pyridoxamine 5'-phosphate oxidase Alr4036 family FMN-binding domain-containing protein</fullName>
    </recommendedName>
</protein>
<dbReference type="STRING" id="1656094.BFC18_01745"/>
<sequence>MQKSLQISKDTPESRFLQVATIDESGVPQNRTLVFRSLDADSAVLSVISDLRTPKIAELRGDPRASICWYFTRSREQFRFACSTTILVHGIDGVDLTSQWKALSAQGKKQFLWGEPKTRRVDDGPLQATVQDNSSPAPHFCQINFHVVEVDYLNLKANPQYRELHQLQDGQWSSVSVIP</sequence>
<name>A0A1E7ZGN8_9ALTE</name>
<keyword evidence="3" id="KW-1185">Reference proteome</keyword>
<feature type="domain" description="Pyridoxamine 5'-phosphate oxidase Alr4036 family FMN-binding" evidence="1">
    <location>
        <begin position="2"/>
        <end position="86"/>
    </location>
</feature>
<dbReference type="Pfam" id="PF12766">
    <property type="entry name" value="Pyridox_oxase_2"/>
    <property type="match status" value="1"/>
</dbReference>
<evidence type="ECO:0000313" key="3">
    <source>
        <dbReference type="Proteomes" id="UP000175691"/>
    </source>
</evidence>
<dbReference type="Gene3D" id="2.30.110.10">
    <property type="entry name" value="Electron Transport, Fmn-binding Protein, Chain A"/>
    <property type="match status" value="1"/>
</dbReference>
<accession>A0A1E7ZGN8</accession>
<reference evidence="2 3" key="1">
    <citation type="submission" date="2016-08" db="EMBL/GenBank/DDBJ databases">
        <authorList>
            <person name="Seilhamer J.J."/>
        </authorList>
    </citation>
    <scope>NUCLEOTIDE SEQUENCE [LARGE SCALE GENOMIC DNA]</scope>
    <source>
        <strain evidence="2 3">KCTC 42603</strain>
    </source>
</reference>
<dbReference type="SUPFAM" id="SSF50475">
    <property type="entry name" value="FMN-binding split barrel"/>
    <property type="match status" value="1"/>
</dbReference>
<proteinExistence type="predicted"/>
<organism evidence="2 3">
    <name type="scientific">Alteromonas confluentis</name>
    <dbReference type="NCBI Taxonomy" id="1656094"/>
    <lineage>
        <taxon>Bacteria</taxon>
        <taxon>Pseudomonadati</taxon>
        <taxon>Pseudomonadota</taxon>
        <taxon>Gammaproteobacteria</taxon>
        <taxon>Alteromonadales</taxon>
        <taxon>Alteromonadaceae</taxon>
        <taxon>Alteromonas/Salinimonas group</taxon>
        <taxon>Alteromonas</taxon>
    </lineage>
</organism>
<dbReference type="GO" id="GO:0010181">
    <property type="term" value="F:FMN binding"/>
    <property type="evidence" value="ECO:0007669"/>
    <property type="project" value="InterPro"/>
</dbReference>
<dbReference type="InterPro" id="IPR012349">
    <property type="entry name" value="Split_barrel_FMN-bd"/>
</dbReference>
<evidence type="ECO:0000259" key="1">
    <source>
        <dbReference type="Pfam" id="PF12766"/>
    </source>
</evidence>
<comment type="caution">
    <text evidence="2">The sequence shown here is derived from an EMBL/GenBank/DDBJ whole genome shotgun (WGS) entry which is preliminary data.</text>
</comment>
<evidence type="ECO:0000313" key="2">
    <source>
        <dbReference type="EMBL" id="OFC72695.1"/>
    </source>
</evidence>
<dbReference type="PANTHER" id="PTHR28243">
    <property type="entry name" value="AGL049CP"/>
    <property type="match status" value="1"/>
</dbReference>
<dbReference type="InterPro" id="IPR024624">
    <property type="entry name" value="Pyridox_Oxase_Alr4036_FMN-bd"/>
</dbReference>
<dbReference type="PANTHER" id="PTHR28243:SF1">
    <property type="entry name" value="PYRIDOXAMINE 5'-PHOSPHATE OXIDASE ALR4036 FAMILY FMN-BINDING DOMAIN-CONTAINING PROTEIN"/>
    <property type="match status" value="1"/>
</dbReference>
<dbReference type="Proteomes" id="UP000175691">
    <property type="component" value="Unassembled WGS sequence"/>
</dbReference>
<dbReference type="EMBL" id="MDHN01000003">
    <property type="protein sequence ID" value="OFC72695.1"/>
    <property type="molecule type" value="Genomic_DNA"/>
</dbReference>
<gene>
    <name evidence="2" type="ORF">BFC18_01745</name>
</gene>